<dbReference type="EMBL" id="ML976064">
    <property type="protein sequence ID" value="KAF1940387.1"/>
    <property type="molecule type" value="Genomic_DNA"/>
</dbReference>
<evidence type="ECO:0000259" key="1">
    <source>
        <dbReference type="Pfam" id="PF06985"/>
    </source>
</evidence>
<dbReference type="Pfam" id="PF06985">
    <property type="entry name" value="HET"/>
    <property type="match status" value="1"/>
</dbReference>
<dbReference type="PANTHER" id="PTHR10622">
    <property type="entry name" value="HET DOMAIN-CONTAINING PROTEIN"/>
    <property type="match status" value="1"/>
</dbReference>
<dbReference type="OrthoDB" id="674604at2759"/>
<keyword evidence="3" id="KW-1185">Reference proteome</keyword>
<evidence type="ECO:0000313" key="2">
    <source>
        <dbReference type="EMBL" id="KAF1940387.1"/>
    </source>
</evidence>
<proteinExistence type="predicted"/>
<evidence type="ECO:0000313" key="3">
    <source>
        <dbReference type="Proteomes" id="UP000800038"/>
    </source>
</evidence>
<gene>
    <name evidence="2" type="ORF">EJ02DRAFT_435667</name>
</gene>
<dbReference type="Proteomes" id="UP000800038">
    <property type="component" value="Unassembled WGS sequence"/>
</dbReference>
<reference evidence="2" key="1">
    <citation type="journal article" date="2020" name="Stud. Mycol.">
        <title>101 Dothideomycetes genomes: a test case for predicting lifestyles and emergence of pathogens.</title>
        <authorList>
            <person name="Haridas S."/>
            <person name="Albert R."/>
            <person name="Binder M."/>
            <person name="Bloem J."/>
            <person name="Labutti K."/>
            <person name="Salamov A."/>
            <person name="Andreopoulos B."/>
            <person name="Baker S."/>
            <person name="Barry K."/>
            <person name="Bills G."/>
            <person name="Bluhm B."/>
            <person name="Cannon C."/>
            <person name="Castanera R."/>
            <person name="Culley D."/>
            <person name="Daum C."/>
            <person name="Ezra D."/>
            <person name="Gonzalez J."/>
            <person name="Henrissat B."/>
            <person name="Kuo A."/>
            <person name="Liang C."/>
            <person name="Lipzen A."/>
            <person name="Lutzoni F."/>
            <person name="Magnuson J."/>
            <person name="Mondo S."/>
            <person name="Nolan M."/>
            <person name="Ohm R."/>
            <person name="Pangilinan J."/>
            <person name="Park H.-J."/>
            <person name="Ramirez L."/>
            <person name="Alfaro M."/>
            <person name="Sun H."/>
            <person name="Tritt A."/>
            <person name="Yoshinaga Y."/>
            <person name="Zwiers L.-H."/>
            <person name="Turgeon B."/>
            <person name="Goodwin S."/>
            <person name="Spatafora J."/>
            <person name="Crous P."/>
            <person name="Grigoriev I."/>
        </authorList>
    </citation>
    <scope>NUCLEOTIDE SEQUENCE</scope>
    <source>
        <strain evidence="2">CBS 161.51</strain>
    </source>
</reference>
<dbReference type="AlphaFoldDB" id="A0A6A5STH3"/>
<accession>A0A6A5STH3</accession>
<organism evidence="2 3">
    <name type="scientific">Clathrospora elynae</name>
    <dbReference type="NCBI Taxonomy" id="706981"/>
    <lineage>
        <taxon>Eukaryota</taxon>
        <taxon>Fungi</taxon>
        <taxon>Dikarya</taxon>
        <taxon>Ascomycota</taxon>
        <taxon>Pezizomycotina</taxon>
        <taxon>Dothideomycetes</taxon>
        <taxon>Pleosporomycetidae</taxon>
        <taxon>Pleosporales</taxon>
        <taxon>Diademaceae</taxon>
        <taxon>Clathrospora</taxon>
    </lineage>
</organism>
<dbReference type="InterPro" id="IPR010730">
    <property type="entry name" value="HET"/>
</dbReference>
<feature type="domain" description="Heterokaryon incompatibility" evidence="1">
    <location>
        <begin position="27"/>
        <end position="127"/>
    </location>
</feature>
<name>A0A6A5STH3_9PLEO</name>
<protein>
    <submittedName>
        <fullName evidence="2">HET domain-containing protein</fullName>
    </submittedName>
</protein>
<sequence length="211" mass="24613">MRLLYYNSDDELSLTKDLIGDDEIFPYAILSHTWEAQEVTFDDMMKHSGESKMGYNKIRFCAQQAERDGLHHFWVDTCCIDKSNSSELSEAIITMFRWYKNAKRCYVFLSDVSSRTSEEDSDVHQRKKPAIMNSRWFTRGWTLQELIAPASVEFFSKEGDLLGDKRSLMQTLHEITGIAMQALEGSPMTFFTVEERMSWAQKRNTKREEDA</sequence>
<dbReference type="PANTHER" id="PTHR10622:SF11">
    <property type="entry name" value="HET-DOMAIN-CONTAINING PROTEIN"/>
    <property type="match status" value="1"/>
</dbReference>
<feature type="non-terminal residue" evidence="2">
    <location>
        <position position="211"/>
    </location>
</feature>